<sequence length="568" mass="58445">MGLCGRSPGRPCPGLGAAAGGGAPLLALAFGAPWDAARRRRRPSSLDAVGDGGGGGDGGLFGSPAASGGVSGGGGGNGGPASRLGRSRPSWMRRRNRVDKEELESEAEPVSDRAVAVEYRRDGKREFFIEPPAGAAAAAATTAAAAAAGGSGSPRRRGRGGGWWGGGRRGGDAAAPGAGAAASSAAAAGTDVPGAELTVKETATRVRTWRGKAVDRVTRYFLPDGYPHSVGPDYREYTKYRGTAFFFGGALGVFSTQGLLLAVGVGRQSAAPLAAALQWVIRDGVGRGGRMLFSQLGTGFDAETKQYRLAAAFVLNMACAIEAAAPAATRLFLPLACVANMAKGASTVTAASTRGAIYRSFMRRENLGDITAKQETVGVAGDLAGTAVGIALSRATAGNPRVAAGAFLALSVAHFAAAYGEVKAVQLRTLNRQRAHRLIKAYLRSGTVPTVETVNRAERVLNRPWLDSLHAPNIELGARLGEAAPDAEALSYLLRLYASDRYLFLLEESHAFVRAHFDSFVREADAAGFRTDSVLLRPIGRRAAWGDALVAAKSVAASGGGVTAVATP</sequence>
<accession>A0ACC3BWZ1</accession>
<dbReference type="Proteomes" id="UP000798662">
    <property type="component" value="Chromosome 1"/>
</dbReference>
<name>A0ACC3BWZ1_PYRYE</name>
<proteinExistence type="predicted"/>
<comment type="caution">
    <text evidence="1">The sequence shown here is derived from an EMBL/GenBank/DDBJ whole genome shotgun (WGS) entry which is preliminary data.</text>
</comment>
<reference evidence="1" key="1">
    <citation type="submission" date="2019-11" db="EMBL/GenBank/DDBJ databases">
        <title>Nori genome reveals adaptations in red seaweeds to the harsh intertidal environment.</title>
        <authorList>
            <person name="Wang D."/>
            <person name="Mao Y."/>
        </authorList>
    </citation>
    <scope>NUCLEOTIDE SEQUENCE</scope>
    <source>
        <tissue evidence="1">Gametophyte</tissue>
    </source>
</reference>
<dbReference type="EMBL" id="CM020618">
    <property type="protein sequence ID" value="KAK1862405.1"/>
    <property type="molecule type" value="Genomic_DNA"/>
</dbReference>
<evidence type="ECO:0000313" key="1">
    <source>
        <dbReference type="EMBL" id="KAK1862405.1"/>
    </source>
</evidence>
<protein>
    <submittedName>
        <fullName evidence="1">Uncharacterized protein</fullName>
    </submittedName>
</protein>
<gene>
    <name evidence="1" type="ORF">I4F81_004979</name>
</gene>
<keyword evidence="2" id="KW-1185">Reference proteome</keyword>
<evidence type="ECO:0000313" key="2">
    <source>
        <dbReference type="Proteomes" id="UP000798662"/>
    </source>
</evidence>
<organism evidence="1 2">
    <name type="scientific">Pyropia yezoensis</name>
    <name type="common">Susabi-nori</name>
    <name type="synonym">Porphyra yezoensis</name>
    <dbReference type="NCBI Taxonomy" id="2788"/>
    <lineage>
        <taxon>Eukaryota</taxon>
        <taxon>Rhodophyta</taxon>
        <taxon>Bangiophyceae</taxon>
        <taxon>Bangiales</taxon>
        <taxon>Bangiaceae</taxon>
        <taxon>Pyropia</taxon>
    </lineage>
</organism>